<gene>
    <name evidence="3" type="primary">Dvir\GJ21309</name>
    <name evidence="3" type="ORF">Dvir_GJ21309</name>
</gene>
<reference evidence="3 4" key="1">
    <citation type="journal article" date="2007" name="Nature">
        <title>Evolution of genes and genomes on the Drosophila phylogeny.</title>
        <authorList>
            <consortium name="Drosophila 12 Genomes Consortium"/>
            <person name="Clark A.G."/>
            <person name="Eisen M.B."/>
            <person name="Smith D.R."/>
            <person name="Bergman C.M."/>
            <person name="Oliver B."/>
            <person name="Markow T.A."/>
            <person name="Kaufman T.C."/>
            <person name="Kellis M."/>
            <person name="Gelbart W."/>
            <person name="Iyer V.N."/>
            <person name="Pollard D.A."/>
            <person name="Sackton T.B."/>
            <person name="Larracuente A.M."/>
            <person name="Singh N.D."/>
            <person name="Abad J.P."/>
            <person name="Abt D.N."/>
            <person name="Adryan B."/>
            <person name="Aguade M."/>
            <person name="Akashi H."/>
            <person name="Anderson W.W."/>
            <person name="Aquadro C.F."/>
            <person name="Ardell D.H."/>
            <person name="Arguello R."/>
            <person name="Artieri C.G."/>
            <person name="Barbash D.A."/>
            <person name="Barker D."/>
            <person name="Barsanti P."/>
            <person name="Batterham P."/>
            <person name="Batzoglou S."/>
            <person name="Begun D."/>
            <person name="Bhutkar A."/>
            <person name="Blanco E."/>
            <person name="Bosak S.A."/>
            <person name="Bradley R.K."/>
            <person name="Brand A.D."/>
            <person name="Brent M.R."/>
            <person name="Brooks A.N."/>
            <person name="Brown R.H."/>
            <person name="Butlin R.K."/>
            <person name="Caggese C."/>
            <person name="Calvi B.R."/>
            <person name="Bernardo de Carvalho A."/>
            <person name="Caspi A."/>
            <person name="Castrezana S."/>
            <person name="Celniker S.E."/>
            <person name="Chang J.L."/>
            <person name="Chapple C."/>
            <person name="Chatterji S."/>
            <person name="Chinwalla A."/>
            <person name="Civetta A."/>
            <person name="Clifton S.W."/>
            <person name="Comeron J.M."/>
            <person name="Costello J.C."/>
            <person name="Coyne J.A."/>
            <person name="Daub J."/>
            <person name="David R.G."/>
            <person name="Delcher A.L."/>
            <person name="Delehaunty K."/>
            <person name="Do C.B."/>
            <person name="Ebling H."/>
            <person name="Edwards K."/>
            <person name="Eickbush T."/>
            <person name="Evans J.D."/>
            <person name="Filipski A."/>
            <person name="Findeiss S."/>
            <person name="Freyhult E."/>
            <person name="Fulton L."/>
            <person name="Fulton R."/>
            <person name="Garcia A.C."/>
            <person name="Gardiner A."/>
            <person name="Garfield D.A."/>
            <person name="Garvin B.E."/>
            <person name="Gibson G."/>
            <person name="Gilbert D."/>
            <person name="Gnerre S."/>
            <person name="Godfrey J."/>
            <person name="Good R."/>
            <person name="Gotea V."/>
            <person name="Gravely B."/>
            <person name="Greenberg A.J."/>
            <person name="Griffiths-Jones S."/>
            <person name="Gross S."/>
            <person name="Guigo R."/>
            <person name="Gustafson E.A."/>
            <person name="Haerty W."/>
            <person name="Hahn M.W."/>
            <person name="Halligan D.L."/>
            <person name="Halpern A.L."/>
            <person name="Halter G.M."/>
            <person name="Han M.V."/>
            <person name="Heger A."/>
            <person name="Hillier L."/>
            <person name="Hinrichs A.S."/>
            <person name="Holmes I."/>
            <person name="Hoskins R.A."/>
            <person name="Hubisz M.J."/>
            <person name="Hultmark D."/>
            <person name="Huntley M.A."/>
            <person name="Jaffe D.B."/>
            <person name="Jagadeeshan S."/>
            <person name="Jeck W.R."/>
            <person name="Johnson J."/>
            <person name="Jones C.D."/>
            <person name="Jordan W.C."/>
            <person name="Karpen G.H."/>
            <person name="Kataoka E."/>
            <person name="Keightley P.D."/>
            <person name="Kheradpour P."/>
            <person name="Kirkness E.F."/>
            <person name="Koerich L.B."/>
            <person name="Kristiansen K."/>
            <person name="Kudrna D."/>
            <person name="Kulathinal R.J."/>
            <person name="Kumar S."/>
            <person name="Kwok R."/>
            <person name="Lander E."/>
            <person name="Langley C.H."/>
            <person name="Lapoint R."/>
            <person name="Lazzaro B.P."/>
            <person name="Lee S.J."/>
            <person name="Levesque L."/>
            <person name="Li R."/>
            <person name="Lin C.F."/>
            <person name="Lin M.F."/>
            <person name="Lindblad-Toh K."/>
            <person name="Llopart A."/>
            <person name="Long M."/>
            <person name="Low L."/>
            <person name="Lozovsky E."/>
            <person name="Lu J."/>
            <person name="Luo M."/>
            <person name="Machado C.A."/>
            <person name="Makalowski W."/>
            <person name="Marzo M."/>
            <person name="Matsuda M."/>
            <person name="Matzkin L."/>
            <person name="McAllister B."/>
            <person name="McBride C.S."/>
            <person name="McKernan B."/>
            <person name="McKernan K."/>
            <person name="Mendez-Lago M."/>
            <person name="Minx P."/>
            <person name="Mollenhauer M.U."/>
            <person name="Montooth K."/>
            <person name="Mount S.M."/>
            <person name="Mu X."/>
            <person name="Myers E."/>
            <person name="Negre B."/>
            <person name="Newfeld S."/>
            <person name="Nielsen R."/>
            <person name="Noor M.A."/>
            <person name="O'Grady P."/>
            <person name="Pachter L."/>
            <person name="Papaceit M."/>
            <person name="Parisi M.J."/>
            <person name="Parisi M."/>
            <person name="Parts L."/>
            <person name="Pedersen J.S."/>
            <person name="Pesole G."/>
            <person name="Phillippy A.M."/>
            <person name="Ponting C.P."/>
            <person name="Pop M."/>
            <person name="Porcelli D."/>
            <person name="Powell J.R."/>
            <person name="Prohaska S."/>
            <person name="Pruitt K."/>
            <person name="Puig M."/>
            <person name="Quesneville H."/>
            <person name="Ram K.R."/>
            <person name="Rand D."/>
            <person name="Rasmussen M.D."/>
            <person name="Reed L.K."/>
            <person name="Reenan R."/>
            <person name="Reily A."/>
            <person name="Remington K.A."/>
            <person name="Rieger T.T."/>
            <person name="Ritchie M.G."/>
            <person name="Robin C."/>
            <person name="Rogers Y.H."/>
            <person name="Rohde C."/>
            <person name="Rozas J."/>
            <person name="Rubenfield M.J."/>
            <person name="Ruiz A."/>
            <person name="Russo S."/>
            <person name="Salzberg S.L."/>
            <person name="Sanchez-Gracia A."/>
            <person name="Saranga D.J."/>
            <person name="Sato H."/>
            <person name="Schaeffer S.W."/>
            <person name="Schatz M.C."/>
            <person name="Schlenke T."/>
            <person name="Schwartz R."/>
            <person name="Segarra C."/>
            <person name="Singh R.S."/>
            <person name="Sirot L."/>
            <person name="Sirota M."/>
            <person name="Sisneros N.B."/>
            <person name="Smith C.D."/>
            <person name="Smith T.F."/>
            <person name="Spieth J."/>
            <person name="Stage D.E."/>
            <person name="Stark A."/>
            <person name="Stephan W."/>
            <person name="Strausberg R.L."/>
            <person name="Strempel S."/>
            <person name="Sturgill D."/>
            <person name="Sutton G."/>
            <person name="Sutton G.G."/>
            <person name="Tao W."/>
            <person name="Teichmann S."/>
            <person name="Tobari Y.N."/>
            <person name="Tomimura Y."/>
            <person name="Tsolas J.M."/>
            <person name="Valente V.L."/>
            <person name="Venter E."/>
            <person name="Venter J.C."/>
            <person name="Vicario S."/>
            <person name="Vieira F.G."/>
            <person name="Vilella A.J."/>
            <person name="Villasante A."/>
            <person name="Walenz B."/>
            <person name="Wang J."/>
            <person name="Wasserman M."/>
            <person name="Watts T."/>
            <person name="Wilson D."/>
            <person name="Wilson R.K."/>
            <person name="Wing R.A."/>
            <person name="Wolfner M.F."/>
            <person name="Wong A."/>
            <person name="Wong G.K."/>
            <person name="Wu C.I."/>
            <person name="Wu G."/>
            <person name="Yamamoto D."/>
            <person name="Yang H.P."/>
            <person name="Yang S.P."/>
            <person name="Yorke J.A."/>
            <person name="Yoshida K."/>
            <person name="Zdobnov E."/>
            <person name="Zhang P."/>
            <person name="Zhang Y."/>
            <person name="Zimin A.V."/>
            <person name="Baldwin J."/>
            <person name="Abdouelleil A."/>
            <person name="Abdulkadir J."/>
            <person name="Abebe A."/>
            <person name="Abera B."/>
            <person name="Abreu J."/>
            <person name="Acer S.C."/>
            <person name="Aftuck L."/>
            <person name="Alexander A."/>
            <person name="An P."/>
            <person name="Anderson E."/>
            <person name="Anderson S."/>
            <person name="Arachi H."/>
            <person name="Azer M."/>
            <person name="Bachantsang P."/>
            <person name="Barry A."/>
            <person name="Bayul T."/>
            <person name="Berlin A."/>
            <person name="Bessette D."/>
            <person name="Bloom T."/>
            <person name="Blye J."/>
            <person name="Boguslavskiy L."/>
            <person name="Bonnet C."/>
            <person name="Boukhgalter B."/>
            <person name="Bourzgui I."/>
            <person name="Brown A."/>
            <person name="Cahill P."/>
            <person name="Channer S."/>
            <person name="Cheshatsang Y."/>
            <person name="Chuda L."/>
            <person name="Citroen M."/>
            <person name="Collymore A."/>
            <person name="Cooke P."/>
            <person name="Costello M."/>
            <person name="D'Aco K."/>
            <person name="Daza R."/>
            <person name="De Haan G."/>
            <person name="DeGray S."/>
            <person name="DeMaso C."/>
            <person name="Dhargay N."/>
            <person name="Dooley K."/>
            <person name="Dooley E."/>
            <person name="Doricent M."/>
            <person name="Dorje P."/>
            <person name="Dorjee K."/>
            <person name="Dupes A."/>
            <person name="Elong R."/>
            <person name="Falk J."/>
            <person name="Farina A."/>
            <person name="Faro S."/>
            <person name="Ferguson D."/>
            <person name="Fisher S."/>
            <person name="Foley C.D."/>
            <person name="Franke A."/>
            <person name="Friedrich D."/>
            <person name="Gadbois L."/>
            <person name="Gearin G."/>
            <person name="Gearin C.R."/>
            <person name="Giannoukos G."/>
            <person name="Goode T."/>
            <person name="Graham J."/>
            <person name="Grandbois E."/>
            <person name="Grewal S."/>
            <person name="Gyaltsen K."/>
            <person name="Hafez N."/>
            <person name="Hagos B."/>
            <person name="Hall J."/>
            <person name="Henson C."/>
            <person name="Hollinger A."/>
            <person name="Honan T."/>
            <person name="Huard M.D."/>
            <person name="Hughes L."/>
            <person name="Hurhula B."/>
            <person name="Husby M.E."/>
            <person name="Kamat A."/>
            <person name="Kanga B."/>
            <person name="Kashin S."/>
            <person name="Khazanovich D."/>
            <person name="Kisner P."/>
            <person name="Lance K."/>
            <person name="Lara M."/>
            <person name="Lee W."/>
            <person name="Lennon N."/>
            <person name="Letendre F."/>
            <person name="LeVine R."/>
            <person name="Lipovsky A."/>
            <person name="Liu X."/>
            <person name="Liu J."/>
            <person name="Liu S."/>
            <person name="Lokyitsang T."/>
            <person name="Lokyitsang Y."/>
            <person name="Lubonja R."/>
            <person name="Lui A."/>
            <person name="MacDonald P."/>
            <person name="Magnisalis V."/>
            <person name="Maru K."/>
            <person name="Matthews C."/>
            <person name="McCusker W."/>
            <person name="McDonough S."/>
            <person name="Mehta T."/>
            <person name="Meldrim J."/>
            <person name="Meneus L."/>
            <person name="Mihai O."/>
            <person name="Mihalev A."/>
            <person name="Mihova T."/>
            <person name="Mittelman R."/>
            <person name="Mlenga V."/>
            <person name="Montmayeur A."/>
            <person name="Mulrain L."/>
            <person name="Navidi A."/>
            <person name="Naylor J."/>
            <person name="Negash T."/>
            <person name="Nguyen T."/>
            <person name="Nguyen N."/>
            <person name="Nicol R."/>
            <person name="Norbu C."/>
            <person name="Norbu N."/>
            <person name="Novod N."/>
            <person name="O'Neill B."/>
            <person name="Osman S."/>
            <person name="Markiewicz E."/>
            <person name="Oyono O.L."/>
            <person name="Patti C."/>
            <person name="Phunkhang P."/>
            <person name="Pierre F."/>
            <person name="Priest M."/>
            <person name="Raghuraman S."/>
            <person name="Rege F."/>
            <person name="Reyes R."/>
            <person name="Rise C."/>
            <person name="Rogov P."/>
            <person name="Ross K."/>
            <person name="Ryan E."/>
            <person name="Settipalli S."/>
            <person name="Shea T."/>
            <person name="Sherpa N."/>
            <person name="Shi L."/>
            <person name="Shih D."/>
            <person name="Sparrow T."/>
            <person name="Spaulding J."/>
            <person name="Stalker J."/>
            <person name="Stange-Thomann N."/>
            <person name="Stavropoulos S."/>
            <person name="Stone C."/>
            <person name="Strader C."/>
            <person name="Tesfaye S."/>
            <person name="Thomson T."/>
            <person name="Thoulutsang Y."/>
            <person name="Thoulutsang D."/>
            <person name="Topham K."/>
            <person name="Topping I."/>
            <person name="Tsamla T."/>
            <person name="Vassiliev H."/>
            <person name="Vo A."/>
            <person name="Wangchuk T."/>
            <person name="Wangdi T."/>
            <person name="Weiand M."/>
            <person name="Wilkinson J."/>
            <person name="Wilson A."/>
            <person name="Yadav S."/>
            <person name="Young G."/>
            <person name="Yu Q."/>
            <person name="Zembek L."/>
            <person name="Zhong D."/>
            <person name="Zimmer A."/>
            <person name="Zwirko Z."/>
            <person name="Jaffe D.B."/>
            <person name="Alvarez P."/>
            <person name="Brockman W."/>
            <person name="Butler J."/>
            <person name="Chin C."/>
            <person name="Gnerre S."/>
            <person name="Grabherr M."/>
            <person name="Kleber M."/>
            <person name="Mauceli E."/>
            <person name="MacCallum I."/>
        </authorList>
    </citation>
    <scope>NUCLEOTIDE SEQUENCE [LARGE SCALE GENOMIC DNA]</scope>
    <source>
        <strain evidence="4">Tucson 15010-1051.87</strain>
    </source>
</reference>
<feature type="region of interest" description="Disordered" evidence="1">
    <location>
        <begin position="231"/>
        <end position="250"/>
    </location>
</feature>
<feature type="signal peptide" evidence="2">
    <location>
        <begin position="1"/>
        <end position="33"/>
    </location>
</feature>
<dbReference type="EMBL" id="CH940648">
    <property type="protein sequence ID" value="EDW60116.2"/>
    <property type="molecule type" value="Genomic_DNA"/>
</dbReference>
<feature type="compositionally biased region" description="Polar residues" evidence="1">
    <location>
        <begin position="306"/>
        <end position="319"/>
    </location>
</feature>
<keyword evidence="2" id="KW-0732">Signal</keyword>
<evidence type="ECO:0000256" key="2">
    <source>
        <dbReference type="SAM" id="SignalP"/>
    </source>
</evidence>
<protein>
    <recommendedName>
        <fullName evidence="5">Immune-induced peptides</fullName>
    </recommendedName>
</protein>
<accession>B4LNP6</accession>
<feature type="region of interest" description="Disordered" evidence="1">
    <location>
        <begin position="301"/>
        <end position="329"/>
    </location>
</feature>
<organism evidence="3 4">
    <name type="scientific">Drosophila virilis</name>
    <name type="common">Fruit fly</name>
    <dbReference type="NCBI Taxonomy" id="7244"/>
    <lineage>
        <taxon>Eukaryota</taxon>
        <taxon>Metazoa</taxon>
        <taxon>Ecdysozoa</taxon>
        <taxon>Arthropoda</taxon>
        <taxon>Hexapoda</taxon>
        <taxon>Insecta</taxon>
        <taxon>Pterygota</taxon>
        <taxon>Neoptera</taxon>
        <taxon>Endopterygota</taxon>
        <taxon>Diptera</taxon>
        <taxon>Brachycera</taxon>
        <taxon>Muscomorpha</taxon>
        <taxon>Ephydroidea</taxon>
        <taxon>Drosophilidae</taxon>
        <taxon>Drosophila</taxon>
    </lineage>
</organism>
<keyword evidence="4" id="KW-1185">Reference proteome</keyword>
<evidence type="ECO:0000256" key="1">
    <source>
        <dbReference type="SAM" id="MobiDB-lite"/>
    </source>
</evidence>
<dbReference type="HOGENOM" id="CLU_065939_0_0_1"/>
<dbReference type="KEGG" id="dvi:6625149"/>
<dbReference type="STRING" id="7244.B4LNP6"/>
<evidence type="ECO:0000313" key="4">
    <source>
        <dbReference type="Proteomes" id="UP000008792"/>
    </source>
</evidence>
<dbReference type="OrthoDB" id="7883374at2759"/>
<proteinExistence type="predicted"/>
<name>B4LNP6_DROVI</name>
<evidence type="ECO:0008006" key="5">
    <source>
        <dbReference type="Google" id="ProtNLM"/>
    </source>
</evidence>
<dbReference type="Proteomes" id="UP000008792">
    <property type="component" value="Unassembled WGS sequence"/>
</dbReference>
<dbReference type="InParanoid" id="B4LNP6"/>
<evidence type="ECO:0000313" key="3">
    <source>
        <dbReference type="EMBL" id="EDW60116.2"/>
    </source>
</evidence>
<feature type="chain" id="PRO_5006457334" description="Immune-induced peptides" evidence="2">
    <location>
        <begin position="34"/>
        <end position="329"/>
    </location>
</feature>
<sequence length="329" mass="34849">MLKELSGQIICGIGNMELRAILGLSWLCIAVDAQSTYDGSNGPHVLSAPSQPVLIRGPNEGSYQVPGVAGTFQNSPGSGSHSYTDEQGNTYVHNKNGPGQPATHSISGPSLVAQRGPAANAYRGRRGVVVSRPDRVVVSSGGQHYAGRSSRDIHVARPDRTVDYGGPGGDFVIQRGRRSPQSVLVSRPDRVVASGGGQVYVGRSSRDIHVARPDRTVDYGGPGGDFVIQRARRSPQSGHVSRPDGRSVSYGEGGFIVNGHDGRTVAHSRQRRARVQGENFVARDDQAGVWNDGVSVWKRPDGRTVSIDSNGNVITSGSPNGRGPQRYSG</sequence>
<dbReference type="AlphaFoldDB" id="B4LNP6"/>